<feature type="transmembrane region" description="Helical" evidence="6">
    <location>
        <begin position="428"/>
        <end position="450"/>
    </location>
</feature>
<dbReference type="SUPFAM" id="SSF103473">
    <property type="entry name" value="MFS general substrate transporter"/>
    <property type="match status" value="1"/>
</dbReference>
<feature type="transmembrane region" description="Helical" evidence="6">
    <location>
        <begin position="490"/>
        <end position="511"/>
    </location>
</feature>
<evidence type="ECO:0000256" key="1">
    <source>
        <dbReference type="ARBA" id="ARBA00004141"/>
    </source>
</evidence>
<evidence type="ECO:0008006" key="9">
    <source>
        <dbReference type="Google" id="ProtNLM"/>
    </source>
</evidence>
<evidence type="ECO:0000256" key="2">
    <source>
        <dbReference type="ARBA" id="ARBA00022692"/>
    </source>
</evidence>
<feature type="transmembrane region" description="Helical" evidence="6">
    <location>
        <begin position="59"/>
        <end position="81"/>
    </location>
</feature>
<dbReference type="PANTHER" id="PTHR23507">
    <property type="entry name" value="ZGC:174356"/>
    <property type="match status" value="1"/>
</dbReference>
<feature type="transmembrane region" description="Helical" evidence="6">
    <location>
        <begin position="404"/>
        <end position="422"/>
    </location>
</feature>
<dbReference type="Proteomes" id="UP001433268">
    <property type="component" value="Unassembled WGS sequence"/>
</dbReference>
<evidence type="ECO:0000256" key="6">
    <source>
        <dbReference type="SAM" id="Phobius"/>
    </source>
</evidence>
<evidence type="ECO:0000256" key="3">
    <source>
        <dbReference type="ARBA" id="ARBA00022989"/>
    </source>
</evidence>
<keyword evidence="4 6" id="KW-0472">Membrane</keyword>
<evidence type="ECO:0000256" key="4">
    <source>
        <dbReference type="ARBA" id="ARBA00023136"/>
    </source>
</evidence>
<comment type="caution">
    <text evidence="7">The sequence shown here is derived from an EMBL/GenBank/DDBJ whole genome shotgun (WGS) entry which is preliminary data.</text>
</comment>
<dbReference type="EMBL" id="JAQQWN010000002">
    <property type="protein sequence ID" value="KAK8094895.1"/>
    <property type="molecule type" value="Genomic_DNA"/>
</dbReference>
<sequence length="513" mass="54558">MSSPDALRPTSSAPSVSDPTADASEDQPLLRPRPEGEIVRSDECRRSDDDEVEKCIGRVLPLAFAAGLAIAATSAATVLAYDRILCLQDDANTARCEGRDPAGEQQRYYIESFHTARTIANVLGVVSVGVARIWAESDPRLCLGLWLGVRVLGVGVLLLGVLLDNVYIVVWTTIFYGLAGVPILHFALAAVYVQTRDPRRFSRLLGTSLALWLLGTSVAPTATAWLFPNLWFSLAAAVAIPALSLVYLRAAVPSDPLAKDPGSSSPTDGSAAGTTTAAARTIASALVDPVYYLYAESAIRLPALALLLHNCAQTCLFTAVVIHAWVDFDFTATLSNRLSTIATAAPAVYLLLFFYGVPKLRKILGKEREPRGTDTASTDTYADTELESDTAGNPRRPLPSTRDLVCATVCMLAQLIAVPWFLVDSQGALYGLVAVASIGFAAPSFLKSYAVSRVANGKPSALGALALAESLGGLISPFLLGGVWFWKNQIFILTPSLLGAAVLCLGASYLVRR</sequence>
<keyword evidence="2 6" id="KW-0812">Transmembrane</keyword>
<feature type="transmembrane region" description="Helical" evidence="6">
    <location>
        <begin position="231"/>
        <end position="250"/>
    </location>
</feature>
<comment type="subcellular location">
    <subcellularLocation>
        <location evidence="1">Membrane</location>
        <topology evidence="1">Multi-pass membrane protein</topology>
    </subcellularLocation>
</comment>
<keyword evidence="8" id="KW-1185">Reference proteome</keyword>
<gene>
    <name evidence="7" type="ORF">PG997_001580</name>
</gene>
<dbReference type="InterPro" id="IPR036259">
    <property type="entry name" value="MFS_trans_sf"/>
</dbReference>
<keyword evidence="3 6" id="KW-1133">Transmembrane helix</keyword>
<dbReference type="GeneID" id="92038955"/>
<feature type="region of interest" description="Disordered" evidence="5">
    <location>
        <begin position="368"/>
        <end position="397"/>
    </location>
</feature>
<dbReference type="PANTHER" id="PTHR23507:SF1">
    <property type="entry name" value="FI18259P1-RELATED"/>
    <property type="match status" value="1"/>
</dbReference>
<feature type="transmembrane region" description="Helical" evidence="6">
    <location>
        <begin position="303"/>
        <end position="326"/>
    </location>
</feature>
<feature type="compositionally biased region" description="Polar residues" evidence="5">
    <location>
        <begin position="1"/>
        <end position="18"/>
    </location>
</feature>
<name>A0ABR1XDX3_9PEZI</name>
<dbReference type="RefSeq" id="XP_066675668.1">
    <property type="nucleotide sequence ID" value="XM_066805895.1"/>
</dbReference>
<evidence type="ECO:0000256" key="5">
    <source>
        <dbReference type="SAM" id="MobiDB-lite"/>
    </source>
</evidence>
<evidence type="ECO:0000313" key="7">
    <source>
        <dbReference type="EMBL" id="KAK8094895.1"/>
    </source>
</evidence>
<feature type="region of interest" description="Disordered" evidence="5">
    <location>
        <begin position="1"/>
        <end position="44"/>
    </location>
</feature>
<organism evidence="7 8">
    <name type="scientific">Apiospora hydei</name>
    <dbReference type="NCBI Taxonomy" id="1337664"/>
    <lineage>
        <taxon>Eukaryota</taxon>
        <taxon>Fungi</taxon>
        <taxon>Dikarya</taxon>
        <taxon>Ascomycota</taxon>
        <taxon>Pezizomycotina</taxon>
        <taxon>Sordariomycetes</taxon>
        <taxon>Xylariomycetidae</taxon>
        <taxon>Amphisphaeriales</taxon>
        <taxon>Apiosporaceae</taxon>
        <taxon>Apiospora</taxon>
    </lineage>
</organism>
<reference evidence="7 8" key="1">
    <citation type="submission" date="2023-01" db="EMBL/GenBank/DDBJ databases">
        <title>Analysis of 21 Apiospora genomes using comparative genomics revels a genus with tremendous synthesis potential of carbohydrate active enzymes and secondary metabolites.</title>
        <authorList>
            <person name="Sorensen T."/>
        </authorList>
    </citation>
    <scope>NUCLEOTIDE SEQUENCE [LARGE SCALE GENOMIC DNA]</scope>
    <source>
        <strain evidence="7 8">CBS 114990</strain>
    </source>
</reference>
<evidence type="ECO:0000313" key="8">
    <source>
        <dbReference type="Proteomes" id="UP001433268"/>
    </source>
</evidence>
<accession>A0ABR1XDX3</accession>
<protein>
    <recommendedName>
        <fullName evidence="9">MFS transporter</fullName>
    </recommendedName>
</protein>
<feature type="transmembrane region" description="Helical" evidence="6">
    <location>
        <begin position="204"/>
        <end position="225"/>
    </location>
</feature>
<feature type="transmembrane region" description="Helical" evidence="6">
    <location>
        <begin position="141"/>
        <end position="162"/>
    </location>
</feature>
<feature type="transmembrane region" description="Helical" evidence="6">
    <location>
        <begin position="338"/>
        <end position="357"/>
    </location>
</feature>
<feature type="transmembrane region" description="Helical" evidence="6">
    <location>
        <begin position="462"/>
        <end position="484"/>
    </location>
</feature>
<feature type="transmembrane region" description="Helical" evidence="6">
    <location>
        <begin position="168"/>
        <end position="192"/>
    </location>
</feature>
<feature type="compositionally biased region" description="Basic and acidic residues" evidence="5">
    <location>
        <begin position="32"/>
        <end position="44"/>
    </location>
</feature>
<proteinExistence type="predicted"/>